<evidence type="ECO:0000256" key="6">
    <source>
        <dbReference type="SAM" id="Phobius"/>
    </source>
</evidence>
<feature type="transmembrane region" description="Helical" evidence="6">
    <location>
        <begin position="28"/>
        <end position="47"/>
    </location>
</feature>
<accession>A0A1M2VQU9</accession>
<evidence type="ECO:0000256" key="4">
    <source>
        <dbReference type="ARBA" id="ARBA00023136"/>
    </source>
</evidence>
<dbReference type="Pfam" id="PF07690">
    <property type="entry name" value="MFS_1"/>
    <property type="match status" value="1"/>
</dbReference>
<feature type="transmembrane region" description="Helical" evidence="6">
    <location>
        <begin position="327"/>
        <end position="347"/>
    </location>
</feature>
<evidence type="ECO:0000313" key="9">
    <source>
        <dbReference type="Proteomes" id="UP000184267"/>
    </source>
</evidence>
<feature type="compositionally biased region" description="Polar residues" evidence="5">
    <location>
        <begin position="229"/>
        <end position="238"/>
    </location>
</feature>
<reference evidence="8 9" key="1">
    <citation type="submission" date="2016-10" db="EMBL/GenBank/DDBJ databases">
        <title>Genome sequence of the basidiomycete white-rot fungus Trametes pubescens.</title>
        <authorList>
            <person name="Makela M.R."/>
            <person name="Granchi Z."/>
            <person name="Peng M."/>
            <person name="De Vries R.P."/>
            <person name="Grigoriev I."/>
            <person name="Riley R."/>
            <person name="Hilden K."/>
        </authorList>
    </citation>
    <scope>NUCLEOTIDE SEQUENCE [LARGE SCALE GENOMIC DNA]</scope>
    <source>
        <strain evidence="8 9">FBCC735</strain>
    </source>
</reference>
<feature type="transmembrane region" description="Helical" evidence="6">
    <location>
        <begin position="393"/>
        <end position="409"/>
    </location>
</feature>
<dbReference type="InterPro" id="IPR036259">
    <property type="entry name" value="MFS_trans_sf"/>
</dbReference>
<feature type="transmembrane region" description="Helical" evidence="6">
    <location>
        <begin position="67"/>
        <end position="87"/>
    </location>
</feature>
<dbReference type="EMBL" id="MNAD01000857">
    <property type="protein sequence ID" value="OJT09967.1"/>
    <property type="molecule type" value="Genomic_DNA"/>
</dbReference>
<dbReference type="InterPro" id="IPR020846">
    <property type="entry name" value="MFS_dom"/>
</dbReference>
<gene>
    <name evidence="8" type="ORF">TRAPUB_13548</name>
</gene>
<proteinExistence type="predicted"/>
<keyword evidence="9" id="KW-1185">Reference proteome</keyword>
<comment type="subcellular location">
    <subcellularLocation>
        <location evidence="1">Membrane</location>
        <topology evidence="1">Multi-pass membrane protein</topology>
    </subcellularLocation>
</comment>
<feature type="transmembrane region" description="Helical" evidence="6">
    <location>
        <begin position="286"/>
        <end position="307"/>
    </location>
</feature>
<dbReference type="AlphaFoldDB" id="A0A1M2VQU9"/>
<feature type="transmembrane region" description="Helical" evidence="6">
    <location>
        <begin position="185"/>
        <end position="203"/>
    </location>
</feature>
<sequence>MSAATKLDIEHVAVHDDPRQWSSARKTATLLIVSSASLITTIAAGIYNPSIVQIEHDLHATASQISWTLSLFVLIQGVVPLLWSVLSELKGRKIVYIVSILLFVGGSIGAALSPSIGLLIGMRCVQAAGSSAVLAIGAATLADIYDSHERGSKMGLYYSAPLLGPSIGPILGGGLTQGFDWRACFWFLVIFGGVNLASFMFLFKDTFRRERSLAYQRVLKRNLEENQRSEAQSHASSKNTDEKTPSTDVSAAEAADPQSSAPEFKDIKLSLKDADPVMPMFRVLRYLNNPVILTASGFIYGFSYSILYTSARVLAAQYGYDALHTGLVLLAFGAGSVAGSILGGKWSDMTLARVQRKSGGQRFPEMRLQSTFFGMLFLPPSIIAYGWVVHENVHIAAPVVFLFLCGLFSV</sequence>
<dbReference type="PANTHER" id="PTHR23502:SF5">
    <property type="entry name" value="QUINIDINE RESISTANCE PROTEIN 3"/>
    <property type="match status" value="1"/>
</dbReference>
<dbReference type="PANTHER" id="PTHR23502">
    <property type="entry name" value="MAJOR FACILITATOR SUPERFAMILY"/>
    <property type="match status" value="1"/>
</dbReference>
<feature type="domain" description="Major facilitator superfamily (MFS) profile" evidence="7">
    <location>
        <begin position="29"/>
        <end position="410"/>
    </location>
</feature>
<evidence type="ECO:0000313" key="8">
    <source>
        <dbReference type="EMBL" id="OJT09967.1"/>
    </source>
</evidence>
<evidence type="ECO:0000256" key="2">
    <source>
        <dbReference type="ARBA" id="ARBA00022692"/>
    </source>
</evidence>
<dbReference type="Gene3D" id="1.20.1720.10">
    <property type="entry name" value="Multidrug resistance protein D"/>
    <property type="match status" value="1"/>
</dbReference>
<feature type="transmembrane region" description="Helical" evidence="6">
    <location>
        <begin position="94"/>
        <end position="121"/>
    </location>
</feature>
<dbReference type="PROSITE" id="PS50850">
    <property type="entry name" value="MFS"/>
    <property type="match status" value="1"/>
</dbReference>
<keyword evidence="4 6" id="KW-0472">Membrane</keyword>
<dbReference type="OrthoDB" id="2585655at2759"/>
<evidence type="ECO:0000256" key="1">
    <source>
        <dbReference type="ARBA" id="ARBA00004141"/>
    </source>
</evidence>
<dbReference type="SUPFAM" id="SSF103473">
    <property type="entry name" value="MFS general substrate transporter"/>
    <property type="match status" value="1"/>
</dbReference>
<dbReference type="GO" id="GO:0022857">
    <property type="term" value="F:transmembrane transporter activity"/>
    <property type="evidence" value="ECO:0007669"/>
    <property type="project" value="InterPro"/>
</dbReference>
<dbReference type="Proteomes" id="UP000184267">
    <property type="component" value="Unassembled WGS sequence"/>
</dbReference>
<organism evidence="8 9">
    <name type="scientific">Trametes pubescens</name>
    <name type="common">White-rot fungus</name>
    <dbReference type="NCBI Taxonomy" id="154538"/>
    <lineage>
        <taxon>Eukaryota</taxon>
        <taxon>Fungi</taxon>
        <taxon>Dikarya</taxon>
        <taxon>Basidiomycota</taxon>
        <taxon>Agaricomycotina</taxon>
        <taxon>Agaricomycetes</taxon>
        <taxon>Polyporales</taxon>
        <taxon>Polyporaceae</taxon>
        <taxon>Trametes</taxon>
    </lineage>
</organism>
<comment type="caution">
    <text evidence="8">The sequence shown here is derived from an EMBL/GenBank/DDBJ whole genome shotgun (WGS) entry which is preliminary data.</text>
</comment>
<dbReference type="GO" id="GO:0005886">
    <property type="term" value="C:plasma membrane"/>
    <property type="evidence" value="ECO:0007669"/>
    <property type="project" value="TreeGrafter"/>
</dbReference>
<evidence type="ECO:0000259" key="7">
    <source>
        <dbReference type="PROSITE" id="PS50850"/>
    </source>
</evidence>
<protein>
    <submittedName>
        <fullName evidence="8">MFS antiporter QDR3</fullName>
    </submittedName>
</protein>
<feature type="transmembrane region" description="Helical" evidence="6">
    <location>
        <begin position="127"/>
        <end position="145"/>
    </location>
</feature>
<dbReference type="STRING" id="154538.A0A1M2VQU9"/>
<keyword evidence="3 6" id="KW-1133">Transmembrane helix</keyword>
<evidence type="ECO:0000256" key="3">
    <source>
        <dbReference type="ARBA" id="ARBA00022989"/>
    </source>
</evidence>
<name>A0A1M2VQU9_TRAPU</name>
<evidence type="ECO:0000256" key="5">
    <source>
        <dbReference type="SAM" id="MobiDB-lite"/>
    </source>
</evidence>
<feature type="region of interest" description="Disordered" evidence="5">
    <location>
        <begin position="225"/>
        <end position="261"/>
    </location>
</feature>
<feature type="transmembrane region" description="Helical" evidence="6">
    <location>
        <begin position="157"/>
        <end position="179"/>
    </location>
</feature>
<feature type="transmembrane region" description="Helical" evidence="6">
    <location>
        <begin position="368"/>
        <end position="387"/>
    </location>
</feature>
<dbReference type="InterPro" id="IPR011701">
    <property type="entry name" value="MFS"/>
</dbReference>
<keyword evidence="2 6" id="KW-0812">Transmembrane</keyword>
<dbReference type="Gene3D" id="1.20.1250.20">
    <property type="entry name" value="MFS general substrate transporter like domains"/>
    <property type="match status" value="1"/>
</dbReference>
<dbReference type="OMA" id="LWWSHLA"/>